<organism evidence="3 4">
    <name type="scientific">Variovorax rhizosphaerae</name>
    <dbReference type="NCBI Taxonomy" id="1836200"/>
    <lineage>
        <taxon>Bacteria</taxon>
        <taxon>Pseudomonadati</taxon>
        <taxon>Pseudomonadota</taxon>
        <taxon>Betaproteobacteria</taxon>
        <taxon>Burkholderiales</taxon>
        <taxon>Comamonadaceae</taxon>
        <taxon>Variovorax</taxon>
    </lineage>
</organism>
<evidence type="ECO:0000313" key="4">
    <source>
        <dbReference type="Proteomes" id="UP001385892"/>
    </source>
</evidence>
<feature type="signal peptide" evidence="2">
    <location>
        <begin position="1"/>
        <end position="22"/>
    </location>
</feature>
<keyword evidence="4" id="KW-1185">Reference proteome</keyword>
<gene>
    <name evidence="3" type="ORF">WKW82_36035</name>
</gene>
<dbReference type="Proteomes" id="UP001385892">
    <property type="component" value="Unassembled WGS sequence"/>
</dbReference>
<feature type="compositionally biased region" description="Low complexity" evidence="1">
    <location>
        <begin position="164"/>
        <end position="179"/>
    </location>
</feature>
<feature type="chain" id="PRO_5045098459" evidence="2">
    <location>
        <begin position="23"/>
        <end position="239"/>
    </location>
</feature>
<reference evidence="3 4" key="1">
    <citation type="submission" date="2024-03" db="EMBL/GenBank/DDBJ databases">
        <title>Novel species of the genus Variovorax.</title>
        <authorList>
            <person name="Liu Q."/>
            <person name="Xin Y.-H."/>
        </authorList>
    </citation>
    <scope>NUCLEOTIDE SEQUENCE [LARGE SCALE GENOMIC DNA]</scope>
    <source>
        <strain evidence="3 4">KACC 18900</strain>
    </source>
</reference>
<feature type="region of interest" description="Disordered" evidence="1">
    <location>
        <begin position="164"/>
        <end position="184"/>
    </location>
</feature>
<comment type="caution">
    <text evidence="3">The sequence shown here is derived from an EMBL/GenBank/DDBJ whole genome shotgun (WGS) entry which is preliminary data.</text>
</comment>
<accession>A0ABU8WX21</accession>
<sequence>MKFPKKLALAFAFSITGTVPLAAEIELEGSRLIVSGMLDGAALPEFVMHVNNSRVRTVMFDNSTGGSAEVAEAYAQVIRSKGLSTEARGQCQAACAYAFLAGKEHRFGRGGQVNALLIPLPRRPTPAELATGGWRSDEARHAVAPAPMPATAAETVNVAAAAPASASTGAPTPASDAGPAPAPAKEAWLPGKGMLFTSTPTFFGRVYNTYYCDGNQGADLSRCERVSDADPYKLGVLTQ</sequence>
<keyword evidence="2" id="KW-0732">Signal</keyword>
<dbReference type="RefSeq" id="WP_340347955.1">
    <property type="nucleotide sequence ID" value="NZ_JBBKZT010000031.1"/>
</dbReference>
<name>A0ABU8WX21_9BURK</name>
<proteinExistence type="predicted"/>
<evidence type="ECO:0000256" key="1">
    <source>
        <dbReference type="SAM" id="MobiDB-lite"/>
    </source>
</evidence>
<evidence type="ECO:0000313" key="3">
    <source>
        <dbReference type="EMBL" id="MEJ8852087.1"/>
    </source>
</evidence>
<dbReference type="EMBL" id="JBBKZT010000031">
    <property type="protein sequence ID" value="MEJ8852087.1"/>
    <property type="molecule type" value="Genomic_DNA"/>
</dbReference>
<protein>
    <submittedName>
        <fullName evidence="3">Uncharacterized protein</fullName>
    </submittedName>
</protein>
<evidence type="ECO:0000256" key="2">
    <source>
        <dbReference type="SAM" id="SignalP"/>
    </source>
</evidence>